<keyword evidence="6" id="KW-1185">Reference proteome</keyword>
<evidence type="ECO:0008006" key="7">
    <source>
        <dbReference type="Google" id="ProtNLM"/>
    </source>
</evidence>
<evidence type="ECO:0000256" key="4">
    <source>
        <dbReference type="ARBA" id="ARBA00023136"/>
    </source>
</evidence>
<comment type="subcellular location">
    <subcellularLocation>
        <location evidence="1">Golgi apparatus membrane</location>
        <topology evidence="1">Single-pass membrane protein</topology>
    </subcellularLocation>
</comment>
<keyword evidence="4" id="KW-0472">Membrane</keyword>
<evidence type="ECO:0000313" key="6">
    <source>
        <dbReference type="Proteomes" id="UP001372338"/>
    </source>
</evidence>
<dbReference type="PANTHER" id="PTHR31444">
    <property type="entry name" value="OS11G0490100 PROTEIN"/>
    <property type="match status" value="1"/>
</dbReference>
<evidence type="ECO:0000313" key="5">
    <source>
        <dbReference type="EMBL" id="KAK7284042.1"/>
    </source>
</evidence>
<dbReference type="InterPro" id="IPR006514">
    <property type="entry name" value="IRX15/GXM/AGM"/>
</dbReference>
<dbReference type="EMBL" id="JAYWIO010000002">
    <property type="protein sequence ID" value="KAK7284042.1"/>
    <property type="molecule type" value="Genomic_DNA"/>
</dbReference>
<gene>
    <name evidence="5" type="ORF">RIF29_13793</name>
</gene>
<name>A0AAN9P2N9_CROPI</name>
<dbReference type="GO" id="GO:0000139">
    <property type="term" value="C:Golgi membrane"/>
    <property type="evidence" value="ECO:0007669"/>
    <property type="project" value="UniProtKB-SubCell"/>
</dbReference>
<evidence type="ECO:0000256" key="3">
    <source>
        <dbReference type="ARBA" id="ARBA00022989"/>
    </source>
</evidence>
<dbReference type="NCBIfam" id="TIGR01627">
    <property type="entry name" value="A_thal_3515"/>
    <property type="match status" value="1"/>
</dbReference>
<dbReference type="GO" id="GO:0045492">
    <property type="term" value="P:xylan biosynthetic process"/>
    <property type="evidence" value="ECO:0007669"/>
    <property type="project" value="InterPro"/>
</dbReference>
<reference evidence="5 6" key="1">
    <citation type="submission" date="2024-01" db="EMBL/GenBank/DDBJ databases">
        <title>The genomes of 5 underutilized Papilionoideae crops provide insights into root nodulation and disease resistanc.</title>
        <authorList>
            <person name="Yuan L."/>
        </authorList>
    </citation>
    <scope>NUCLEOTIDE SEQUENCE [LARGE SCALE GENOMIC DNA]</scope>
    <source>
        <strain evidence="5">ZHUSHIDOU_FW_LH</strain>
        <tissue evidence="5">Leaf</tissue>
    </source>
</reference>
<comment type="caution">
    <text evidence="5">The sequence shown here is derived from an EMBL/GenBank/DDBJ whole genome shotgun (WGS) entry which is preliminary data.</text>
</comment>
<sequence>MMRPKTHQTLNLKLLILVLLVAFFLLFVLRSNFPTSNNNPTTSQTLSSPVIIKASSSTTTECSNNNYSCTKIPPSLSQALIHYATSAITPQQTLKEISVSARVLEKRSPCNFLVFGLGHDSLMWSELNHGGRTIFLEEDESWIEQIKRRFPMLESYHVTYDSKVNDADNLMEVGKGPECREVRDPRYSICQLALKGLPSIVYETKWDVIMVDAPTGYYDEAPGRMSAIYTAGMMARNNNNNNRRDDDDFGGETTHVFVHDVNRVVEDKFSMAFLCHKYMMKQEGRLRHFTIPSHRDNINNKLLDRPFCPQ</sequence>
<dbReference type="Proteomes" id="UP001372338">
    <property type="component" value="Unassembled WGS sequence"/>
</dbReference>
<evidence type="ECO:0000256" key="1">
    <source>
        <dbReference type="ARBA" id="ARBA00004194"/>
    </source>
</evidence>
<evidence type="ECO:0000256" key="2">
    <source>
        <dbReference type="ARBA" id="ARBA00022692"/>
    </source>
</evidence>
<dbReference type="AlphaFoldDB" id="A0AAN9P2N9"/>
<dbReference type="Pfam" id="PF21729">
    <property type="entry name" value="IRX15_IRX15L_GXM"/>
    <property type="match status" value="1"/>
</dbReference>
<organism evidence="5 6">
    <name type="scientific">Crotalaria pallida</name>
    <name type="common">Smooth rattlebox</name>
    <name type="synonym">Crotalaria striata</name>
    <dbReference type="NCBI Taxonomy" id="3830"/>
    <lineage>
        <taxon>Eukaryota</taxon>
        <taxon>Viridiplantae</taxon>
        <taxon>Streptophyta</taxon>
        <taxon>Embryophyta</taxon>
        <taxon>Tracheophyta</taxon>
        <taxon>Spermatophyta</taxon>
        <taxon>Magnoliopsida</taxon>
        <taxon>eudicotyledons</taxon>
        <taxon>Gunneridae</taxon>
        <taxon>Pentapetalae</taxon>
        <taxon>rosids</taxon>
        <taxon>fabids</taxon>
        <taxon>Fabales</taxon>
        <taxon>Fabaceae</taxon>
        <taxon>Papilionoideae</taxon>
        <taxon>50 kb inversion clade</taxon>
        <taxon>genistoids sensu lato</taxon>
        <taxon>core genistoids</taxon>
        <taxon>Crotalarieae</taxon>
        <taxon>Crotalaria</taxon>
    </lineage>
</organism>
<protein>
    <recommendedName>
        <fullName evidence="7">Polysaccharide biosynthesis domain-containing protein</fullName>
    </recommendedName>
</protein>
<proteinExistence type="predicted"/>
<keyword evidence="2" id="KW-0812">Transmembrane</keyword>
<accession>A0AAN9P2N9</accession>
<keyword evidence="3" id="KW-1133">Transmembrane helix</keyword>